<dbReference type="Proteomes" id="UP001323617">
    <property type="component" value="Unassembled WGS sequence"/>
</dbReference>
<evidence type="ECO:0000256" key="1">
    <source>
        <dbReference type="SAM" id="MobiDB-lite"/>
    </source>
</evidence>
<accession>A0ABR0HL47</accession>
<dbReference type="EMBL" id="JAFFHC010000007">
    <property type="protein sequence ID" value="KAK4668674.1"/>
    <property type="molecule type" value="Genomic_DNA"/>
</dbReference>
<reference evidence="2 3" key="1">
    <citation type="journal article" date="2023" name="bioRxiv">
        <title>High-quality genome assemblies of four members of thePodospora anserinaspecies complex.</title>
        <authorList>
            <person name="Ament-Velasquez S.L."/>
            <person name="Vogan A.A."/>
            <person name="Wallerman O."/>
            <person name="Hartmann F."/>
            <person name="Gautier V."/>
            <person name="Silar P."/>
            <person name="Giraud T."/>
            <person name="Johannesson H."/>
        </authorList>
    </citation>
    <scope>NUCLEOTIDE SEQUENCE [LARGE SCALE GENOMIC DNA]</scope>
    <source>
        <strain evidence="2 3">CBS 124.78</strain>
    </source>
</reference>
<comment type="caution">
    <text evidence="2">The sequence shown here is derived from an EMBL/GenBank/DDBJ whole genome shotgun (WGS) entry which is preliminary data.</text>
</comment>
<protein>
    <submittedName>
        <fullName evidence="2">Uncharacterized protein</fullName>
    </submittedName>
</protein>
<evidence type="ECO:0000313" key="2">
    <source>
        <dbReference type="EMBL" id="KAK4668674.1"/>
    </source>
</evidence>
<keyword evidence="3" id="KW-1185">Reference proteome</keyword>
<feature type="compositionally biased region" description="Basic residues" evidence="1">
    <location>
        <begin position="30"/>
        <end position="42"/>
    </location>
</feature>
<sequence>MHGSNMRKRKEKKRDGLTVLHGVSTVKLLHDRRTHSNIKSKAKATQEKKNTARSPSKGCIFPSLTSRPSLSAAARTRCAGPSSYTPLVSNH</sequence>
<dbReference type="GeneID" id="87961884"/>
<proteinExistence type="predicted"/>
<name>A0ABR0HL47_9PEZI</name>
<feature type="region of interest" description="Disordered" evidence="1">
    <location>
        <begin position="1"/>
        <end position="91"/>
    </location>
</feature>
<organism evidence="2 3">
    <name type="scientific">Podospora pseudoanserina</name>
    <dbReference type="NCBI Taxonomy" id="2609844"/>
    <lineage>
        <taxon>Eukaryota</taxon>
        <taxon>Fungi</taxon>
        <taxon>Dikarya</taxon>
        <taxon>Ascomycota</taxon>
        <taxon>Pezizomycotina</taxon>
        <taxon>Sordariomycetes</taxon>
        <taxon>Sordariomycetidae</taxon>
        <taxon>Sordariales</taxon>
        <taxon>Podosporaceae</taxon>
        <taxon>Podospora</taxon>
    </lineage>
</organism>
<dbReference type="RefSeq" id="XP_062796594.1">
    <property type="nucleotide sequence ID" value="XM_062941106.1"/>
</dbReference>
<feature type="compositionally biased region" description="Basic residues" evidence="1">
    <location>
        <begin position="1"/>
        <end position="12"/>
    </location>
</feature>
<evidence type="ECO:0000313" key="3">
    <source>
        <dbReference type="Proteomes" id="UP001323617"/>
    </source>
</evidence>
<feature type="compositionally biased region" description="Polar residues" evidence="1">
    <location>
        <begin position="82"/>
        <end position="91"/>
    </location>
</feature>
<gene>
    <name evidence="2" type="ORF">QC764_0104630</name>
</gene>